<proteinExistence type="inferred from homology"/>
<keyword evidence="3 7" id="KW-0813">Transport</keyword>
<reference evidence="9 10" key="1">
    <citation type="submission" date="2021-02" db="EMBL/GenBank/DDBJ databases">
        <title>Variation within the Batrachochytrium salamandrivorans European outbreak.</title>
        <authorList>
            <person name="Kelly M."/>
            <person name="Pasmans F."/>
            <person name="Shea T.P."/>
            <person name="Munoz J.F."/>
            <person name="Carranza S."/>
            <person name="Cuomo C.A."/>
            <person name="Martel A."/>
        </authorList>
    </citation>
    <scope>NUCLEOTIDE SEQUENCE [LARGE SCALE GENOMIC DNA]</scope>
    <source>
        <strain evidence="9 10">AMFP18/2</strain>
    </source>
</reference>
<dbReference type="InterPro" id="IPR023271">
    <property type="entry name" value="Aquaporin-like"/>
</dbReference>
<feature type="transmembrane region" description="Helical" evidence="8">
    <location>
        <begin position="331"/>
        <end position="352"/>
    </location>
</feature>
<sequence length="372" mass="39778">MTPGITHDIEIVTDPTNRTSYNRRLSKTCGSPSDYGHKICRASVGTAEMEDIEEDKPKTQSNRSKLEGSLRSFYRRHPVLVYHIRTFAAELVGTFLLVAVGTGAVASAVLTGALKGLWQVAVVWGCGIAMSIYMVGHISGAHLNPAVSFVMAVFGHHTGFKWTSLIVYVVAQVLGSFIAGTVQLAIWEPFILLFEIRQGIIRGEQPGCMRSGMIFGEYFPNPDMFIQTSPNPGGGVTAFGYDLVSVSRAMTVEAFGTGVIVVMLFTLTDRHNKGAHPAMVAPAIGATVAALTAMFAPVTQAGWNPARDFGPRLAAALGGWGMCAFGRDGTFWIYSVGPCIGALVGGMIYFGLLCRADEEVDAISGKSANKDL</sequence>
<accession>A0ABQ8FCN1</accession>
<evidence type="ECO:0000313" key="10">
    <source>
        <dbReference type="Proteomes" id="UP001648503"/>
    </source>
</evidence>
<dbReference type="Proteomes" id="UP001648503">
    <property type="component" value="Unassembled WGS sequence"/>
</dbReference>
<feature type="transmembrane region" description="Helical" evidence="8">
    <location>
        <begin position="165"/>
        <end position="187"/>
    </location>
</feature>
<dbReference type="Gene3D" id="1.20.1080.10">
    <property type="entry name" value="Glycerol uptake facilitator protein"/>
    <property type="match status" value="1"/>
</dbReference>
<comment type="caution">
    <text evidence="9">The sequence shown here is derived from an EMBL/GenBank/DDBJ whole genome shotgun (WGS) entry which is preliminary data.</text>
</comment>
<feature type="transmembrane region" description="Helical" evidence="8">
    <location>
        <begin position="279"/>
        <end position="298"/>
    </location>
</feature>
<keyword evidence="6 8" id="KW-0472">Membrane</keyword>
<evidence type="ECO:0000256" key="8">
    <source>
        <dbReference type="SAM" id="Phobius"/>
    </source>
</evidence>
<keyword evidence="10" id="KW-1185">Reference proteome</keyword>
<evidence type="ECO:0000256" key="5">
    <source>
        <dbReference type="ARBA" id="ARBA00022989"/>
    </source>
</evidence>
<dbReference type="Pfam" id="PF00230">
    <property type="entry name" value="MIP"/>
    <property type="match status" value="1"/>
</dbReference>
<evidence type="ECO:0000256" key="1">
    <source>
        <dbReference type="ARBA" id="ARBA00004141"/>
    </source>
</evidence>
<comment type="similarity">
    <text evidence="2 7">Belongs to the MIP/aquaporin (TC 1.A.8) family.</text>
</comment>
<dbReference type="InterPro" id="IPR000425">
    <property type="entry name" value="MIP"/>
</dbReference>
<dbReference type="EMBL" id="JAFCIX010000332">
    <property type="protein sequence ID" value="KAH6594592.1"/>
    <property type="molecule type" value="Genomic_DNA"/>
</dbReference>
<evidence type="ECO:0000256" key="7">
    <source>
        <dbReference type="RuleBase" id="RU000477"/>
    </source>
</evidence>
<evidence type="ECO:0000256" key="2">
    <source>
        <dbReference type="ARBA" id="ARBA00006175"/>
    </source>
</evidence>
<feature type="transmembrane region" description="Helical" evidence="8">
    <location>
        <begin position="249"/>
        <end position="267"/>
    </location>
</feature>
<evidence type="ECO:0000256" key="3">
    <source>
        <dbReference type="ARBA" id="ARBA00022448"/>
    </source>
</evidence>
<dbReference type="InterPro" id="IPR050363">
    <property type="entry name" value="MIP/Aquaporin"/>
</dbReference>
<dbReference type="SUPFAM" id="SSF81338">
    <property type="entry name" value="Aquaporin-like"/>
    <property type="match status" value="1"/>
</dbReference>
<dbReference type="PANTHER" id="PTHR43829">
    <property type="entry name" value="AQUAPORIN OR AQUAGLYCEROPORIN RELATED"/>
    <property type="match status" value="1"/>
</dbReference>
<feature type="transmembrane region" description="Helical" evidence="8">
    <location>
        <begin position="116"/>
        <end position="135"/>
    </location>
</feature>
<evidence type="ECO:0000256" key="6">
    <source>
        <dbReference type="ARBA" id="ARBA00023136"/>
    </source>
</evidence>
<organism evidence="9 10">
    <name type="scientific">Batrachochytrium salamandrivorans</name>
    <dbReference type="NCBI Taxonomy" id="1357716"/>
    <lineage>
        <taxon>Eukaryota</taxon>
        <taxon>Fungi</taxon>
        <taxon>Fungi incertae sedis</taxon>
        <taxon>Chytridiomycota</taxon>
        <taxon>Chytridiomycota incertae sedis</taxon>
        <taxon>Chytridiomycetes</taxon>
        <taxon>Rhizophydiales</taxon>
        <taxon>Rhizophydiales incertae sedis</taxon>
        <taxon>Batrachochytrium</taxon>
    </lineage>
</organism>
<name>A0ABQ8FCN1_9FUNG</name>
<dbReference type="PANTHER" id="PTHR43829:SF9">
    <property type="entry name" value="AQUAPORIN-9"/>
    <property type="match status" value="1"/>
</dbReference>
<comment type="subcellular location">
    <subcellularLocation>
        <location evidence="1">Membrane</location>
        <topology evidence="1">Multi-pass membrane protein</topology>
    </subcellularLocation>
</comment>
<gene>
    <name evidence="9" type="ORF">BASA50_006541</name>
</gene>
<evidence type="ECO:0008006" key="11">
    <source>
        <dbReference type="Google" id="ProtNLM"/>
    </source>
</evidence>
<protein>
    <recommendedName>
        <fullName evidence="11">Aquaporin</fullName>
    </recommendedName>
</protein>
<evidence type="ECO:0000313" key="9">
    <source>
        <dbReference type="EMBL" id="KAH6594592.1"/>
    </source>
</evidence>
<keyword evidence="4 7" id="KW-0812">Transmembrane</keyword>
<feature type="transmembrane region" description="Helical" evidence="8">
    <location>
        <begin position="87"/>
        <end position="110"/>
    </location>
</feature>
<evidence type="ECO:0000256" key="4">
    <source>
        <dbReference type="ARBA" id="ARBA00022692"/>
    </source>
</evidence>
<dbReference type="PRINTS" id="PR00783">
    <property type="entry name" value="MINTRINSICP"/>
</dbReference>
<keyword evidence="5 8" id="KW-1133">Transmembrane helix</keyword>